<evidence type="ECO:0000256" key="1">
    <source>
        <dbReference type="ARBA" id="ARBA00022676"/>
    </source>
</evidence>
<evidence type="ECO:0000313" key="4">
    <source>
        <dbReference type="Proteomes" id="UP001500748"/>
    </source>
</evidence>
<evidence type="ECO:0000256" key="2">
    <source>
        <dbReference type="ARBA" id="ARBA00022679"/>
    </source>
</evidence>
<dbReference type="Proteomes" id="UP001500748">
    <property type="component" value="Unassembled WGS sequence"/>
</dbReference>
<dbReference type="Pfam" id="PF01531">
    <property type="entry name" value="Glyco_transf_11"/>
    <property type="match status" value="1"/>
</dbReference>
<comment type="caution">
    <text evidence="3">The sequence shown here is derived from an EMBL/GenBank/DDBJ whole genome shotgun (WGS) entry which is preliminary data.</text>
</comment>
<gene>
    <name evidence="3" type="ORF">GCM10022423_39640</name>
</gene>
<dbReference type="PANTHER" id="PTHR11927:SF9">
    <property type="entry name" value="L-FUCOSYLTRANSFERASE"/>
    <property type="match status" value="1"/>
</dbReference>
<dbReference type="InterPro" id="IPR002516">
    <property type="entry name" value="Glyco_trans_11"/>
</dbReference>
<dbReference type="EMBL" id="BAABDU010000007">
    <property type="protein sequence ID" value="GAA3779662.1"/>
    <property type="molecule type" value="Genomic_DNA"/>
</dbReference>
<keyword evidence="4" id="KW-1185">Reference proteome</keyword>
<accession>A0ABP7H167</accession>
<organism evidence="3 4">
    <name type="scientific">Flavobacterium ginsengiterrae</name>
    <dbReference type="NCBI Taxonomy" id="871695"/>
    <lineage>
        <taxon>Bacteria</taxon>
        <taxon>Pseudomonadati</taxon>
        <taxon>Bacteroidota</taxon>
        <taxon>Flavobacteriia</taxon>
        <taxon>Flavobacteriales</taxon>
        <taxon>Flavobacteriaceae</taxon>
        <taxon>Flavobacterium</taxon>
    </lineage>
</organism>
<sequence>MLTFNSLGRKGNLGNQLFQISSTIGLAKKHNKEVTFPKWQYKDYFEGEFEVLDSNIKLIQIVEKSYEYHEWIIGNENYDINGALQSEKYFNIEETKKAFTFKTSFLKPIISKYNYLFSKPHVIISVRRGDFVHHPDYYQLPYQYYILALREYFPDWKDRNLIFMSDNIEYCKNHFGFLKNAFFLENLSAIEQLAIGSLGQDFIISNSTFSWWAAWLAEKQNSKIIRPLKNFRGSFAKENNDKDYFPDRWIKFDYKKKNLRIQDTTLILKGEVGKFYDLLQYGKAYLNLNFKKALKKVFK</sequence>
<evidence type="ECO:0000313" key="3">
    <source>
        <dbReference type="EMBL" id="GAA3779662.1"/>
    </source>
</evidence>
<dbReference type="PANTHER" id="PTHR11927">
    <property type="entry name" value="GALACTOSIDE 2-L-FUCOSYLTRANSFERASE"/>
    <property type="match status" value="1"/>
</dbReference>
<dbReference type="CDD" id="cd11301">
    <property type="entry name" value="Fut1_Fut2_like"/>
    <property type="match status" value="1"/>
</dbReference>
<protein>
    <submittedName>
        <fullName evidence="3">Alpha-1,2-fucosyltransferase</fullName>
    </submittedName>
</protein>
<reference evidence="4" key="1">
    <citation type="journal article" date="2019" name="Int. J. Syst. Evol. Microbiol.">
        <title>The Global Catalogue of Microorganisms (GCM) 10K type strain sequencing project: providing services to taxonomists for standard genome sequencing and annotation.</title>
        <authorList>
            <consortium name="The Broad Institute Genomics Platform"/>
            <consortium name="The Broad Institute Genome Sequencing Center for Infectious Disease"/>
            <person name="Wu L."/>
            <person name="Ma J."/>
        </authorList>
    </citation>
    <scope>NUCLEOTIDE SEQUENCE [LARGE SCALE GENOMIC DNA]</scope>
    <source>
        <strain evidence="4">JCM 17337</strain>
    </source>
</reference>
<keyword evidence="2" id="KW-0808">Transferase</keyword>
<dbReference type="RefSeq" id="WP_345146424.1">
    <property type="nucleotide sequence ID" value="NZ_BAABDU010000007.1"/>
</dbReference>
<keyword evidence="1" id="KW-0328">Glycosyltransferase</keyword>
<proteinExistence type="predicted"/>
<name>A0ABP7H167_9FLAO</name>